<dbReference type="EMBL" id="SOGO01000038">
    <property type="protein sequence ID" value="TFC99874.1"/>
    <property type="molecule type" value="Genomic_DNA"/>
</dbReference>
<keyword evidence="1" id="KW-0175">Coiled coil</keyword>
<keyword evidence="4" id="KW-1185">Reference proteome</keyword>
<evidence type="ECO:0000256" key="2">
    <source>
        <dbReference type="SAM" id="MobiDB-lite"/>
    </source>
</evidence>
<dbReference type="Proteomes" id="UP000297851">
    <property type="component" value="Unassembled WGS sequence"/>
</dbReference>
<protein>
    <recommendedName>
        <fullName evidence="5">Transposase</fullName>
    </recommendedName>
</protein>
<evidence type="ECO:0008006" key="5">
    <source>
        <dbReference type="Google" id="ProtNLM"/>
    </source>
</evidence>
<feature type="region of interest" description="Disordered" evidence="2">
    <location>
        <begin position="1"/>
        <end position="35"/>
    </location>
</feature>
<reference evidence="3 4" key="1">
    <citation type="submission" date="2019-03" db="EMBL/GenBank/DDBJ databases">
        <title>Genomics of glacier-inhabiting Cryobacterium strains.</title>
        <authorList>
            <person name="Liu Q."/>
            <person name="Xin Y.-H."/>
        </authorList>
    </citation>
    <scope>NUCLEOTIDE SEQUENCE [LARGE SCALE GENOMIC DNA]</scope>
    <source>
        <strain evidence="3 4">TMT2-16</strain>
    </source>
</reference>
<feature type="coiled-coil region" evidence="1">
    <location>
        <begin position="93"/>
        <end position="120"/>
    </location>
</feature>
<sequence>MSSPSLIVVRDDSSMSKNSSPGPRAGGPSARRSFTPAQKLEHLAAYEDAISRNGGGAYLPEQGIYSSQITEWRKLRDAGVLQGKKAGEKIGRLTPEQSEIARLRRQLDQSEQRLATTEVALEIMSKMHELLENLSKSSRDETPQTKP</sequence>
<proteinExistence type="predicted"/>
<name>A0ABY2J4R7_9MICO</name>
<gene>
    <name evidence="3" type="ORF">E3T25_13830</name>
</gene>
<evidence type="ECO:0000256" key="1">
    <source>
        <dbReference type="SAM" id="Coils"/>
    </source>
</evidence>
<comment type="caution">
    <text evidence="3">The sequence shown here is derived from an EMBL/GenBank/DDBJ whole genome shotgun (WGS) entry which is preliminary data.</text>
</comment>
<evidence type="ECO:0000313" key="3">
    <source>
        <dbReference type="EMBL" id="TFC99874.1"/>
    </source>
</evidence>
<organism evidence="3 4">
    <name type="scientific">Cryobacterium sandaracinum</name>
    <dbReference type="NCBI Taxonomy" id="1259247"/>
    <lineage>
        <taxon>Bacteria</taxon>
        <taxon>Bacillati</taxon>
        <taxon>Actinomycetota</taxon>
        <taxon>Actinomycetes</taxon>
        <taxon>Micrococcales</taxon>
        <taxon>Microbacteriaceae</taxon>
        <taxon>Cryobacterium</taxon>
    </lineage>
</organism>
<evidence type="ECO:0000313" key="4">
    <source>
        <dbReference type="Proteomes" id="UP000297851"/>
    </source>
</evidence>
<accession>A0ABY2J4R7</accession>